<dbReference type="GO" id="GO:0006260">
    <property type="term" value="P:DNA replication"/>
    <property type="evidence" value="ECO:0007669"/>
    <property type="project" value="UniProtKB-KW"/>
</dbReference>
<dbReference type="SUPFAM" id="SSF56672">
    <property type="entry name" value="DNA/RNA polymerases"/>
    <property type="match status" value="1"/>
</dbReference>
<dbReference type="EC" id="2.7.7.7" evidence="2"/>
<dbReference type="Gene3D" id="1.10.287.690">
    <property type="entry name" value="Helix hairpin bin"/>
    <property type="match status" value="1"/>
</dbReference>
<keyword evidence="6" id="KW-0239">DNA-directed DNA polymerase</keyword>
<keyword evidence="4" id="KW-0548">Nucleotidyltransferase</keyword>
<name>A0A2Z4M8Y5_9AGAM</name>
<keyword evidence="5" id="KW-0235">DNA replication</keyword>
<evidence type="ECO:0000256" key="7">
    <source>
        <dbReference type="ARBA" id="ARBA00023125"/>
    </source>
</evidence>
<protein>
    <recommendedName>
        <fullName evidence="2">DNA-directed DNA polymerase</fullName>
        <ecNumber evidence="2">2.7.7.7</ecNumber>
    </recommendedName>
</protein>
<evidence type="ECO:0000256" key="6">
    <source>
        <dbReference type="ARBA" id="ARBA00022932"/>
    </source>
</evidence>
<organism evidence="10">
    <name type="scientific">Lactifluus hygrophoroides</name>
    <dbReference type="NCBI Taxonomy" id="1837245"/>
    <lineage>
        <taxon>Eukaryota</taxon>
        <taxon>Fungi</taxon>
        <taxon>Dikarya</taxon>
        <taxon>Basidiomycota</taxon>
        <taxon>Agaricomycotina</taxon>
        <taxon>Agaricomycetes</taxon>
        <taxon>Russulales</taxon>
        <taxon>Russulaceae</taxon>
        <taxon>Lactifluus</taxon>
    </lineage>
</organism>
<dbReference type="GO" id="GO:0003887">
    <property type="term" value="F:DNA-directed DNA polymerase activity"/>
    <property type="evidence" value="ECO:0007669"/>
    <property type="project" value="UniProtKB-KW"/>
</dbReference>
<evidence type="ECO:0000256" key="3">
    <source>
        <dbReference type="ARBA" id="ARBA00022679"/>
    </source>
</evidence>
<feature type="domain" description="DNA-directed DNA polymerase family B mitochondria/virus" evidence="9">
    <location>
        <begin position="1"/>
        <end position="140"/>
    </location>
</feature>
<dbReference type="PROSITE" id="PS00116">
    <property type="entry name" value="DNA_POLYMERASE_B"/>
    <property type="match status" value="1"/>
</dbReference>
<dbReference type="PANTHER" id="PTHR33568">
    <property type="entry name" value="DNA POLYMERASE"/>
    <property type="match status" value="1"/>
</dbReference>
<dbReference type="InterPro" id="IPR043502">
    <property type="entry name" value="DNA/RNA_pol_sf"/>
</dbReference>
<accession>A0A2Z4M8Y5</accession>
<sequence>MWIFSPEMDNAIKYNYSFEILEGYTFERKITFKSYIGFLFSLRLKYPRSHPLNLIAKILLNSLYGRFGMNEISIRYEILSKEEFKETSENLILDFIEFEDHVLVGLKFEENEDSSNISIGIAAAITAYSRIFMSKFKNNPNINLYYTDTDSIYTDLKLDESFIDQKLLGKLKLEYFCEEAVFLAPKIYCLKTEKGLIKKVKGLKDTSSLTLNSFYWTDVKWSEIK</sequence>
<evidence type="ECO:0000256" key="1">
    <source>
        <dbReference type="ARBA" id="ARBA00005755"/>
    </source>
</evidence>
<evidence type="ECO:0000256" key="2">
    <source>
        <dbReference type="ARBA" id="ARBA00012417"/>
    </source>
</evidence>
<dbReference type="Pfam" id="PF03175">
    <property type="entry name" value="DNA_pol_B_2"/>
    <property type="match status" value="1"/>
</dbReference>
<keyword evidence="7" id="KW-0238">DNA-binding</keyword>
<evidence type="ECO:0000313" key="10">
    <source>
        <dbReference type="EMBL" id="AWX52960.1"/>
    </source>
</evidence>
<evidence type="ECO:0000256" key="8">
    <source>
        <dbReference type="ARBA" id="ARBA00049244"/>
    </source>
</evidence>
<dbReference type="InterPro" id="IPR023211">
    <property type="entry name" value="DNA_pol_palm_dom_sf"/>
</dbReference>
<dbReference type="InterPro" id="IPR004868">
    <property type="entry name" value="DNA-dir_DNA_pol_B_mt/vir"/>
</dbReference>
<geneLocation type="mitochondrion" evidence="10"/>
<dbReference type="GO" id="GO:0003677">
    <property type="term" value="F:DNA binding"/>
    <property type="evidence" value="ECO:0007669"/>
    <property type="project" value="UniProtKB-KW"/>
</dbReference>
<evidence type="ECO:0000256" key="4">
    <source>
        <dbReference type="ARBA" id="ARBA00022695"/>
    </source>
</evidence>
<dbReference type="EMBL" id="MH319477">
    <property type="protein sequence ID" value="AWX52960.1"/>
    <property type="molecule type" value="Genomic_DNA"/>
</dbReference>
<dbReference type="Gene3D" id="3.90.1600.10">
    <property type="entry name" value="Palm domain of DNA polymerase"/>
    <property type="match status" value="1"/>
</dbReference>
<reference evidence="10" key="1">
    <citation type="journal article" date="2019" name="Int. J. Biol. Macromol.">
        <title>Characterization and comparative analysis of six complete mitochondrial genomes from ectomycorrhizal fungi of the Lactarius genus and phylogenetic analysis of the Agaricomycetes.</title>
        <authorList>
            <person name="Li Q."/>
            <person name="Wang Q."/>
            <person name="Jin X."/>
            <person name="Chen Z."/>
            <person name="Xiong C."/>
            <person name="Li P."/>
            <person name="Liu Q."/>
            <person name="Huang W."/>
        </authorList>
    </citation>
    <scope>NUCLEOTIDE SEQUENCE</scope>
</reference>
<comment type="similarity">
    <text evidence="1">Belongs to the DNA polymerase type-B family.</text>
</comment>
<dbReference type="AlphaFoldDB" id="A0A2Z4M8Y5"/>
<dbReference type="GO" id="GO:0000166">
    <property type="term" value="F:nucleotide binding"/>
    <property type="evidence" value="ECO:0007669"/>
    <property type="project" value="InterPro"/>
</dbReference>
<dbReference type="GeneID" id="37543284"/>
<keyword evidence="3" id="KW-0808">Transferase</keyword>
<dbReference type="InterPro" id="IPR017964">
    <property type="entry name" value="DNA-dir_DNA_pol_B_CS"/>
</dbReference>
<proteinExistence type="inferred from homology"/>
<evidence type="ECO:0000259" key="9">
    <source>
        <dbReference type="Pfam" id="PF03175"/>
    </source>
</evidence>
<comment type="catalytic activity">
    <reaction evidence="8">
        <text>DNA(n) + a 2'-deoxyribonucleoside 5'-triphosphate = DNA(n+1) + diphosphate</text>
        <dbReference type="Rhea" id="RHEA:22508"/>
        <dbReference type="Rhea" id="RHEA-COMP:17339"/>
        <dbReference type="Rhea" id="RHEA-COMP:17340"/>
        <dbReference type="ChEBI" id="CHEBI:33019"/>
        <dbReference type="ChEBI" id="CHEBI:61560"/>
        <dbReference type="ChEBI" id="CHEBI:173112"/>
        <dbReference type="EC" id="2.7.7.7"/>
    </reaction>
</comment>
<gene>
    <name evidence="10" type="primary">orf225</name>
</gene>
<keyword evidence="10" id="KW-0496">Mitochondrion</keyword>
<dbReference type="RefSeq" id="YP_009504235.1">
    <property type="nucleotide sequence ID" value="NC_038206.1"/>
</dbReference>
<dbReference type="PANTHER" id="PTHR33568:SF3">
    <property type="entry name" value="DNA-DIRECTED DNA POLYMERASE"/>
    <property type="match status" value="1"/>
</dbReference>
<evidence type="ECO:0000256" key="5">
    <source>
        <dbReference type="ARBA" id="ARBA00022705"/>
    </source>
</evidence>